<dbReference type="InterPro" id="IPR018750">
    <property type="entry name" value="DUF2306_membrane"/>
</dbReference>
<gene>
    <name evidence="2" type="ORF">FVR03_00195</name>
</gene>
<feature type="transmembrane region" description="Helical" evidence="1">
    <location>
        <begin position="67"/>
        <end position="87"/>
    </location>
</feature>
<reference evidence="2 3" key="1">
    <citation type="submission" date="2019-08" db="EMBL/GenBank/DDBJ databases">
        <authorList>
            <person name="Shi S."/>
        </authorList>
    </citation>
    <scope>NUCLEOTIDE SEQUENCE [LARGE SCALE GENOMIC DNA]</scope>
    <source>
        <strain evidence="2 3">GY10130</strain>
    </source>
</reference>
<feature type="transmembrane region" description="Helical" evidence="1">
    <location>
        <begin position="42"/>
        <end position="61"/>
    </location>
</feature>
<comment type="caution">
    <text evidence="2">The sequence shown here is derived from an EMBL/GenBank/DDBJ whole genome shotgun (WGS) entry which is preliminary data.</text>
</comment>
<feature type="transmembrane region" description="Helical" evidence="1">
    <location>
        <begin position="189"/>
        <end position="207"/>
    </location>
</feature>
<feature type="transmembrane region" description="Helical" evidence="1">
    <location>
        <begin position="12"/>
        <end position="30"/>
    </location>
</feature>
<dbReference type="AlphaFoldDB" id="A0A5C8KFZ7"/>
<evidence type="ECO:0000313" key="3">
    <source>
        <dbReference type="Proteomes" id="UP000321926"/>
    </source>
</evidence>
<dbReference type="OrthoDB" id="5984490at2"/>
<sequence length="227" mass="24706">MEIFFKSLLALHIAAGAVSLLTGPASMLNRKGGKWHRLTGKVFFYAMLVVAFTAVTMASLPNHHSPFLLIIGVFSAYLVSSGYRVLHLKGLATGQKPKLLDWAIAMVMAAFALYFVGMGLKSLGNNGGVVSVVFGSIALGLVAKDVRKYTQAPTDKKFWLYDHITRMVAGNIAAYTAFLVVNNAVLPQLVAWLGPTVIGSLVISYFIKKYKRKPKAGETTKELEYFG</sequence>
<evidence type="ECO:0000256" key="1">
    <source>
        <dbReference type="SAM" id="Phobius"/>
    </source>
</evidence>
<dbReference type="Proteomes" id="UP000321926">
    <property type="component" value="Unassembled WGS sequence"/>
</dbReference>
<proteinExistence type="predicted"/>
<keyword evidence="1" id="KW-0812">Transmembrane</keyword>
<accession>A0A5C8KFZ7</accession>
<organism evidence="2 3">
    <name type="scientific">Pontibacter qinzhouensis</name>
    <dbReference type="NCBI Taxonomy" id="2603253"/>
    <lineage>
        <taxon>Bacteria</taxon>
        <taxon>Pseudomonadati</taxon>
        <taxon>Bacteroidota</taxon>
        <taxon>Cytophagia</taxon>
        <taxon>Cytophagales</taxon>
        <taxon>Hymenobacteraceae</taxon>
        <taxon>Pontibacter</taxon>
    </lineage>
</organism>
<name>A0A5C8KFZ7_9BACT</name>
<feature type="transmembrane region" description="Helical" evidence="1">
    <location>
        <begin position="99"/>
        <end position="117"/>
    </location>
</feature>
<keyword evidence="1" id="KW-1133">Transmembrane helix</keyword>
<evidence type="ECO:0000313" key="2">
    <source>
        <dbReference type="EMBL" id="TXK52830.1"/>
    </source>
</evidence>
<feature type="transmembrane region" description="Helical" evidence="1">
    <location>
        <begin position="164"/>
        <end position="183"/>
    </location>
</feature>
<keyword evidence="3" id="KW-1185">Reference proteome</keyword>
<protein>
    <submittedName>
        <fullName evidence="2">DUF2306 domain-containing protein</fullName>
    </submittedName>
</protein>
<keyword evidence="1" id="KW-0472">Membrane</keyword>
<dbReference type="EMBL" id="VRTY01000001">
    <property type="protein sequence ID" value="TXK52830.1"/>
    <property type="molecule type" value="Genomic_DNA"/>
</dbReference>
<feature type="transmembrane region" description="Helical" evidence="1">
    <location>
        <begin position="123"/>
        <end position="143"/>
    </location>
</feature>
<dbReference type="RefSeq" id="WP_147919734.1">
    <property type="nucleotide sequence ID" value="NZ_VRTY01000001.1"/>
</dbReference>
<dbReference type="Pfam" id="PF10067">
    <property type="entry name" value="DUF2306"/>
    <property type="match status" value="1"/>
</dbReference>